<gene>
    <name evidence="2" type="ORF">BO223_00940</name>
</gene>
<dbReference type="GO" id="GO:0003677">
    <property type="term" value="F:DNA binding"/>
    <property type="evidence" value="ECO:0007669"/>
    <property type="project" value="InterPro"/>
</dbReference>
<organism evidence="2 3">
    <name type="scientific">Faecalibaculum rodentium</name>
    <dbReference type="NCBI Taxonomy" id="1702221"/>
    <lineage>
        <taxon>Bacteria</taxon>
        <taxon>Bacillati</taxon>
        <taxon>Bacillota</taxon>
        <taxon>Erysipelotrichia</taxon>
        <taxon>Erysipelotrichales</taxon>
        <taxon>Erysipelotrichaceae</taxon>
        <taxon>Faecalibaculum</taxon>
    </lineage>
</organism>
<evidence type="ECO:0000313" key="2">
    <source>
        <dbReference type="EMBL" id="OLU47179.1"/>
    </source>
</evidence>
<protein>
    <recommendedName>
        <fullName evidence="1">HTH cro/C1-type domain-containing protein</fullName>
    </recommendedName>
</protein>
<dbReference type="Gene3D" id="1.10.260.40">
    <property type="entry name" value="lambda repressor-like DNA-binding domains"/>
    <property type="match status" value="1"/>
</dbReference>
<proteinExistence type="predicted"/>
<dbReference type="Pfam" id="PF01381">
    <property type="entry name" value="HTH_3"/>
    <property type="match status" value="1"/>
</dbReference>
<dbReference type="Proteomes" id="UP000186758">
    <property type="component" value="Unassembled WGS sequence"/>
</dbReference>
<dbReference type="AlphaFoldDB" id="A0A1Q9YN89"/>
<name>A0A1Q9YN89_9FIRM</name>
<dbReference type="RefSeq" id="WP_075884655.1">
    <property type="nucleotide sequence ID" value="NZ_CAQQXW010000003.1"/>
</dbReference>
<accession>A0A1Q9YN89</accession>
<evidence type="ECO:0000259" key="1">
    <source>
        <dbReference type="PROSITE" id="PS50943"/>
    </source>
</evidence>
<dbReference type="InterPro" id="IPR001387">
    <property type="entry name" value="Cro/C1-type_HTH"/>
</dbReference>
<reference evidence="2 3" key="1">
    <citation type="submission" date="2016-11" db="EMBL/GenBank/DDBJ databases">
        <title>Description of two novel members of the family Erysipelotrichaceae: Ileibacterium lipovorans gen. nov., sp. nov. and Dubosiella newyorkensis, gen. nov., sp. nov.</title>
        <authorList>
            <person name="Cox L.M."/>
            <person name="Sohn J."/>
            <person name="Tyrrell K.L."/>
            <person name="Citron D.M."/>
            <person name="Lawson P.A."/>
            <person name="Patel N.B."/>
            <person name="Iizumi T."/>
            <person name="Perez-Perez G.I."/>
            <person name="Goldstein E.J."/>
            <person name="Blaser M.J."/>
        </authorList>
    </citation>
    <scope>NUCLEOTIDE SEQUENCE [LARGE SCALE GENOMIC DNA]</scope>
    <source>
        <strain evidence="2 3">NYU-BL-K8</strain>
    </source>
</reference>
<evidence type="ECO:0000313" key="3">
    <source>
        <dbReference type="Proteomes" id="UP000186758"/>
    </source>
</evidence>
<dbReference type="PROSITE" id="PS50943">
    <property type="entry name" value="HTH_CROC1"/>
    <property type="match status" value="1"/>
</dbReference>
<comment type="caution">
    <text evidence="2">The sequence shown here is derived from an EMBL/GenBank/DDBJ whole genome shotgun (WGS) entry which is preliminary data.</text>
</comment>
<sequence>MDLSLFHTPKEAQQGVAAHCRQKRKLRHMTQAELASRSGMSLSSYKRFEQTGEIAFSSLCRVADILDSLEDIEALFSRKEYTSIQEVIEERRRHRKS</sequence>
<dbReference type="EMBL" id="MPJZ01000010">
    <property type="protein sequence ID" value="OLU47179.1"/>
    <property type="molecule type" value="Genomic_DNA"/>
</dbReference>
<dbReference type="SUPFAM" id="SSF47413">
    <property type="entry name" value="lambda repressor-like DNA-binding domains"/>
    <property type="match status" value="1"/>
</dbReference>
<feature type="domain" description="HTH cro/C1-type" evidence="1">
    <location>
        <begin position="21"/>
        <end position="72"/>
    </location>
</feature>
<dbReference type="CDD" id="cd00093">
    <property type="entry name" value="HTH_XRE"/>
    <property type="match status" value="1"/>
</dbReference>
<dbReference type="InterPro" id="IPR010982">
    <property type="entry name" value="Lambda_DNA-bd_dom_sf"/>
</dbReference>